<reference evidence="2" key="1">
    <citation type="submission" date="2022-05" db="EMBL/GenBank/DDBJ databases">
        <authorList>
            <person name="Jo J.-H."/>
            <person name="Im W.-T."/>
        </authorList>
    </citation>
    <scope>NUCLEOTIDE SEQUENCE</scope>
    <source>
        <strain evidence="2">RB56-2</strain>
    </source>
</reference>
<protein>
    <submittedName>
        <fullName evidence="2">Uncharacterized protein</fullName>
    </submittedName>
</protein>
<feature type="transmembrane region" description="Helical" evidence="1">
    <location>
        <begin position="25"/>
        <end position="45"/>
    </location>
</feature>
<evidence type="ECO:0000313" key="3">
    <source>
        <dbReference type="Proteomes" id="UP001165383"/>
    </source>
</evidence>
<accession>A0ABT0S5Z9</accession>
<dbReference type="EMBL" id="JAMGBB010000001">
    <property type="protein sequence ID" value="MCL6739595.1"/>
    <property type="molecule type" value="Genomic_DNA"/>
</dbReference>
<dbReference type="RefSeq" id="WP_249914079.1">
    <property type="nucleotide sequence ID" value="NZ_JAMGBB010000001.1"/>
</dbReference>
<keyword evidence="1" id="KW-0472">Membrane</keyword>
<gene>
    <name evidence="2" type="ORF">LZ518_00360</name>
</gene>
<comment type="caution">
    <text evidence="2">The sequence shown here is derived from an EMBL/GenBank/DDBJ whole genome shotgun (WGS) entry which is preliminary data.</text>
</comment>
<organism evidence="2 3">
    <name type="scientific">Sphingomonas brevis</name>
    <dbReference type="NCBI Taxonomy" id="2908206"/>
    <lineage>
        <taxon>Bacteria</taxon>
        <taxon>Pseudomonadati</taxon>
        <taxon>Pseudomonadota</taxon>
        <taxon>Alphaproteobacteria</taxon>
        <taxon>Sphingomonadales</taxon>
        <taxon>Sphingomonadaceae</taxon>
        <taxon>Sphingomonas</taxon>
    </lineage>
</organism>
<name>A0ABT0S5Z9_9SPHN</name>
<proteinExistence type="predicted"/>
<dbReference type="Proteomes" id="UP001165383">
    <property type="component" value="Unassembled WGS sequence"/>
</dbReference>
<evidence type="ECO:0000256" key="1">
    <source>
        <dbReference type="SAM" id="Phobius"/>
    </source>
</evidence>
<keyword evidence="1" id="KW-0812">Transmembrane</keyword>
<keyword evidence="1" id="KW-1133">Transmembrane helix</keyword>
<keyword evidence="3" id="KW-1185">Reference proteome</keyword>
<evidence type="ECO:0000313" key="2">
    <source>
        <dbReference type="EMBL" id="MCL6739595.1"/>
    </source>
</evidence>
<sequence>MTNGSPEHLTTTEARAGTTPHVTRVVLGVSLLLVIAIFALILFIAR</sequence>